<evidence type="ECO:0000256" key="1">
    <source>
        <dbReference type="SAM" id="MobiDB-lite"/>
    </source>
</evidence>
<keyword evidence="3" id="KW-1185">Reference proteome</keyword>
<sequence>MTIDKSWILKHKHSVEFWNGLQAFLVRCKDHLNFEGSSNKRRKTTNKGLRKRWEKNGSKPFPIVFDFEDQQTMRPVGDNSSDFVNLVGVTIRTTVPLNYKSWKDVPSEAMTTIWPQLETYFNLRPYLDHPGYKTPFEAGIMKLCSELYSGAKSRFKKKHFTILGGLGNRDAILRKIPEGLTPEMWNEMVNSYCDEVNVHRSEVNKSNRSRRSYPSYHGTKSIVSTRHERRQIDGRYPSLIENFKERYSKNGKIPLPELAQQQYDEMNDLLSRQEGAADPLSEKQIMDQVLGTRRGFNRGRGHIVPGLARFCSSSSSTGQSTPPPPVYTQEQVNEKLASSNRRYKRLATKMKDVVEGLAEHEIVIQFDSEYESDSSD</sequence>
<name>A0AAD8LJZ0_TARER</name>
<dbReference type="AlphaFoldDB" id="A0AAD8LJZ0"/>
<comment type="caution">
    <text evidence="2">The sequence shown here is derived from an EMBL/GenBank/DDBJ whole genome shotgun (WGS) entry which is preliminary data.</text>
</comment>
<reference evidence="2" key="1">
    <citation type="journal article" date="2023" name="bioRxiv">
        <title>Improved chromosome-level genome assembly for marigold (Tagetes erecta).</title>
        <authorList>
            <person name="Jiang F."/>
            <person name="Yuan L."/>
            <person name="Wang S."/>
            <person name="Wang H."/>
            <person name="Xu D."/>
            <person name="Wang A."/>
            <person name="Fan W."/>
        </authorList>
    </citation>
    <scope>NUCLEOTIDE SEQUENCE</scope>
    <source>
        <strain evidence="2">WSJ</strain>
        <tissue evidence="2">Leaf</tissue>
    </source>
</reference>
<evidence type="ECO:0008006" key="4">
    <source>
        <dbReference type="Google" id="ProtNLM"/>
    </source>
</evidence>
<accession>A0AAD8LJZ0</accession>
<dbReference type="Pfam" id="PF03004">
    <property type="entry name" value="Transposase_24"/>
    <property type="match status" value="1"/>
</dbReference>
<feature type="region of interest" description="Disordered" evidence="1">
    <location>
        <begin position="36"/>
        <end position="55"/>
    </location>
</feature>
<dbReference type="Proteomes" id="UP001229421">
    <property type="component" value="Unassembled WGS sequence"/>
</dbReference>
<dbReference type="PANTHER" id="PTHR33018">
    <property type="entry name" value="OS10G0338966 PROTEIN-RELATED"/>
    <property type="match status" value="1"/>
</dbReference>
<organism evidence="2 3">
    <name type="scientific">Tagetes erecta</name>
    <name type="common">African marigold</name>
    <dbReference type="NCBI Taxonomy" id="13708"/>
    <lineage>
        <taxon>Eukaryota</taxon>
        <taxon>Viridiplantae</taxon>
        <taxon>Streptophyta</taxon>
        <taxon>Embryophyta</taxon>
        <taxon>Tracheophyta</taxon>
        <taxon>Spermatophyta</taxon>
        <taxon>Magnoliopsida</taxon>
        <taxon>eudicotyledons</taxon>
        <taxon>Gunneridae</taxon>
        <taxon>Pentapetalae</taxon>
        <taxon>asterids</taxon>
        <taxon>campanulids</taxon>
        <taxon>Asterales</taxon>
        <taxon>Asteraceae</taxon>
        <taxon>Asteroideae</taxon>
        <taxon>Heliantheae alliance</taxon>
        <taxon>Tageteae</taxon>
        <taxon>Tagetes</taxon>
    </lineage>
</organism>
<dbReference type="EMBL" id="JAUHHV010000001">
    <property type="protein sequence ID" value="KAK1439722.1"/>
    <property type="molecule type" value="Genomic_DNA"/>
</dbReference>
<dbReference type="InterPro" id="IPR004252">
    <property type="entry name" value="Probable_transposase_24"/>
</dbReference>
<feature type="region of interest" description="Disordered" evidence="1">
    <location>
        <begin position="203"/>
        <end position="228"/>
    </location>
</feature>
<evidence type="ECO:0000313" key="3">
    <source>
        <dbReference type="Proteomes" id="UP001229421"/>
    </source>
</evidence>
<dbReference type="PANTHER" id="PTHR33018:SF37">
    <property type="entry name" value="TRANSPOSASE TNP1_EN_SPM-LIKE DOMAIN-CONTAINING PROTEIN"/>
    <property type="match status" value="1"/>
</dbReference>
<proteinExistence type="predicted"/>
<gene>
    <name evidence="2" type="ORF">QVD17_05542</name>
</gene>
<evidence type="ECO:0000313" key="2">
    <source>
        <dbReference type="EMBL" id="KAK1439722.1"/>
    </source>
</evidence>
<feature type="compositionally biased region" description="Basic residues" evidence="1">
    <location>
        <begin position="39"/>
        <end position="53"/>
    </location>
</feature>
<protein>
    <recommendedName>
        <fullName evidence="4">Transposase</fullName>
    </recommendedName>
</protein>